<dbReference type="EMBL" id="ML004931">
    <property type="protein sequence ID" value="RKP21745.1"/>
    <property type="molecule type" value="Genomic_DNA"/>
</dbReference>
<proteinExistence type="predicted"/>
<dbReference type="InterPro" id="IPR029071">
    <property type="entry name" value="Ubiquitin-like_domsf"/>
</dbReference>
<reference evidence="4" key="2">
    <citation type="journal article" date="2018" name="Nat. Microbiol.">
        <title>Leveraging single-cell genomics to expand the fungal tree of life.</title>
        <authorList>
            <person name="Ahrendt S.R."/>
            <person name="Quandt C.A."/>
            <person name="Ciobanu D."/>
            <person name="Clum A."/>
            <person name="Salamov A."/>
            <person name="Andreopoulos B."/>
            <person name="Cheng J.F."/>
            <person name="Woyke T."/>
            <person name="Pelin A."/>
            <person name="Henrissat B."/>
            <person name="Reynolds N.K."/>
            <person name="Benny G.L."/>
            <person name="Smith M.E."/>
            <person name="James T.Y."/>
            <person name="Grigoriev I.V."/>
        </authorList>
    </citation>
    <scope>NUCLEOTIDE SEQUENCE [LARGE SCALE GENOMIC DNA]</scope>
    <source>
        <strain evidence="4">CSF55</strain>
    </source>
</reference>
<dbReference type="STRING" id="988480.A0A075ATG2"/>
<accession>A0A075ATG2</accession>
<keyword evidence="3" id="KW-1185">Reference proteome</keyword>
<reference evidence="1 3" key="1">
    <citation type="journal article" date="2013" name="Curr. Biol.">
        <title>Shared signatures of parasitism and phylogenomics unite Cryptomycota and microsporidia.</title>
        <authorList>
            <person name="James T.Y."/>
            <person name="Pelin A."/>
            <person name="Bonen L."/>
            <person name="Ahrendt S."/>
            <person name="Sain D."/>
            <person name="Corradi N."/>
            <person name="Stajich J.E."/>
        </authorList>
    </citation>
    <scope>NUCLEOTIDE SEQUENCE [LARGE SCALE GENOMIC DNA]</scope>
    <source>
        <strain evidence="1">CSF55</strain>
        <strain evidence="1">CSF55</strain>
    </source>
</reference>
<name>A0A075ATG2_ROZAC</name>
<evidence type="ECO:0008006" key="5">
    <source>
        <dbReference type="Google" id="ProtNLM"/>
    </source>
</evidence>
<dbReference type="InterPro" id="IPR011993">
    <property type="entry name" value="PH-like_dom_sf"/>
</dbReference>
<dbReference type="Gene3D" id="2.30.29.30">
    <property type="entry name" value="Pleckstrin-homology domain (PH domain)/Phosphotyrosine-binding domain (PTB)"/>
    <property type="match status" value="1"/>
</dbReference>
<dbReference type="Proteomes" id="UP000281549">
    <property type="component" value="Unassembled WGS sequence"/>
</dbReference>
<reference evidence="2" key="3">
    <citation type="submission" date="2018-08" db="EMBL/GenBank/DDBJ databases">
        <title>Leveraging single-cell genomics to expand the Fungal Tree of Life.</title>
        <authorList>
            <consortium name="DOE Joint Genome Institute"/>
            <person name="Ahrendt S.R."/>
            <person name="Quandt C.A."/>
            <person name="Ciobanu D."/>
            <person name="Clum A."/>
            <person name="Salamov A."/>
            <person name="Andreopoulos B."/>
            <person name="Cheng J.-F."/>
            <person name="Woyke T."/>
            <person name="Pelin A."/>
            <person name="Henrissat B."/>
            <person name="Reynolds N."/>
            <person name="Benny G.L."/>
            <person name="Smith M.E."/>
            <person name="James T.Y."/>
            <person name="Grigoriev I.V."/>
        </authorList>
    </citation>
    <scope>NUCLEOTIDE SEQUENCE</scope>
    <source>
        <strain evidence="2">CSF55</strain>
    </source>
</reference>
<dbReference type="SUPFAM" id="SSF54236">
    <property type="entry name" value="Ubiquitin-like"/>
    <property type="match status" value="1"/>
</dbReference>
<dbReference type="HOGENOM" id="CLU_790239_0_0_1"/>
<dbReference type="PANTHER" id="PTHR38700">
    <property type="entry name" value="YALI0E22418P"/>
    <property type="match status" value="1"/>
</dbReference>
<evidence type="ECO:0000313" key="3">
    <source>
        <dbReference type="Proteomes" id="UP000030755"/>
    </source>
</evidence>
<dbReference type="EMBL" id="KE561054">
    <property type="protein sequence ID" value="EPZ33538.1"/>
    <property type="molecule type" value="Genomic_DNA"/>
</dbReference>
<dbReference type="AlphaFoldDB" id="A0A075ATG2"/>
<gene>
    <name evidence="1" type="ORF">O9G_001289</name>
    <name evidence="2" type="ORF">ROZALSC1DRAFT_26851</name>
</gene>
<dbReference type="SUPFAM" id="SSF50729">
    <property type="entry name" value="PH domain-like"/>
    <property type="match status" value="1"/>
</dbReference>
<evidence type="ECO:0000313" key="4">
    <source>
        <dbReference type="Proteomes" id="UP000281549"/>
    </source>
</evidence>
<evidence type="ECO:0000313" key="2">
    <source>
        <dbReference type="EMBL" id="RKP21745.1"/>
    </source>
</evidence>
<sequence length="351" mass="41103">MSYLKELEEVLYRKKRDPQKTHTIIFEDFTVQDLNTPMKDIDEILDDLNLLIAKTKTSNLSKEKEINQNQVKEEPIIPPQLTPMKPLRTAPEPPKKVSQLASRSESLKDFTSSTGNQFEKIKGSLMKKATNFDTYKTLVVTTVMTCGFIVQKLRDMLKISQEDYYIYELCFDFFAARPLRYEESLMDVLASWEEETENTLLFKKCNFPLGLTISDAQKIPMAYGYAQIEGKRNKWNKRFIQVTPRIIFHYKDANTDGELLCDLINFEPYKLTEINRNYPTKNVLILKSTSPLRSFELIEDYIKFICFDSEEKLNDWLASIRFTKLQLIKGSDKKLEKKEMLKSFSRSQSYL</sequence>
<dbReference type="PANTHER" id="PTHR38700:SF1">
    <property type="entry name" value="PH DOMAIN-CONTAINING PROTEIN"/>
    <property type="match status" value="1"/>
</dbReference>
<evidence type="ECO:0000313" key="1">
    <source>
        <dbReference type="EMBL" id="EPZ33538.1"/>
    </source>
</evidence>
<organism evidence="1 3">
    <name type="scientific">Rozella allomycis (strain CSF55)</name>
    <dbReference type="NCBI Taxonomy" id="988480"/>
    <lineage>
        <taxon>Eukaryota</taxon>
        <taxon>Fungi</taxon>
        <taxon>Fungi incertae sedis</taxon>
        <taxon>Cryptomycota</taxon>
        <taxon>Cryptomycota incertae sedis</taxon>
        <taxon>Rozella</taxon>
    </lineage>
</organism>
<protein>
    <recommendedName>
        <fullName evidence="5">PH domain-containing protein</fullName>
    </recommendedName>
</protein>
<dbReference type="Proteomes" id="UP000030755">
    <property type="component" value="Unassembled WGS sequence"/>
</dbReference>
<dbReference type="Pfam" id="PF21989">
    <property type="entry name" value="RA_2"/>
    <property type="match status" value="1"/>
</dbReference>
<dbReference type="OrthoDB" id="43122at2759"/>